<dbReference type="CDD" id="cd06529">
    <property type="entry name" value="S24_LexA-like"/>
    <property type="match status" value="1"/>
</dbReference>
<dbReference type="Proteomes" id="UP000238532">
    <property type="component" value="Unassembled WGS sequence"/>
</dbReference>
<accession>A0A2S9RSK4</accession>
<dbReference type="InterPro" id="IPR010982">
    <property type="entry name" value="Lambda_DNA-bd_dom_sf"/>
</dbReference>
<evidence type="ECO:0000256" key="2">
    <source>
        <dbReference type="ARBA" id="ARBA00023125"/>
    </source>
</evidence>
<evidence type="ECO:0000313" key="5">
    <source>
        <dbReference type="EMBL" id="PRJ67189.1"/>
    </source>
</evidence>
<dbReference type="Gene3D" id="1.10.260.40">
    <property type="entry name" value="lambda repressor-like DNA-binding domains"/>
    <property type="match status" value="1"/>
</dbReference>
<dbReference type="InterPro" id="IPR015927">
    <property type="entry name" value="Peptidase_S24_S26A/B/C"/>
</dbReference>
<evidence type="ECO:0000256" key="3">
    <source>
        <dbReference type="ARBA" id="ARBA00023163"/>
    </source>
</evidence>
<dbReference type="PANTHER" id="PTHR40661">
    <property type="match status" value="1"/>
</dbReference>
<keyword evidence="1" id="KW-0805">Transcription regulation</keyword>
<dbReference type="Gene3D" id="2.10.109.10">
    <property type="entry name" value="Umud Fragment, subunit A"/>
    <property type="match status" value="1"/>
</dbReference>
<gene>
    <name evidence="5" type="primary">prtR</name>
    <name evidence="5" type="ORF">BV102_00787</name>
</gene>
<sequence length="231" mass="25173">MSDLSTRLKTLLEEKGLSMNAFSKMVGVSQPAISDIVSGKTRSPKNIVEIATALGVDVNWLKTGEGEPIAQGSIISSLVSTDSDEHHRFRVDYLDVQAAAGHSGIENADYPEVIQSIYFSKEGLLEIVGKSTNDGISLINVPTDSMVPTINKGDIVFVDTKVNYYTGEGVYFFLLNGGAYIKRLMKLPTGVYRAISDNSVYPDFDISDELFDTAVIIGKFIKVLPINPKDL</sequence>
<dbReference type="CDD" id="cd00093">
    <property type="entry name" value="HTH_XRE"/>
    <property type="match status" value="1"/>
</dbReference>
<dbReference type="InterPro" id="IPR001387">
    <property type="entry name" value="Cro/C1-type_HTH"/>
</dbReference>
<keyword evidence="2" id="KW-0238">DNA-binding</keyword>
<comment type="caution">
    <text evidence="5">The sequence shown here is derived from an EMBL/GenBank/DDBJ whole genome shotgun (WGS) entry which is preliminary data.</text>
</comment>
<dbReference type="RefSeq" id="WP_105891783.1">
    <property type="nucleotide sequence ID" value="NZ_NEBY01000035.1"/>
</dbReference>
<dbReference type="InterPro" id="IPR036286">
    <property type="entry name" value="LexA/Signal_pep-like_sf"/>
</dbReference>
<dbReference type="SMART" id="SM00530">
    <property type="entry name" value="HTH_XRE"/>
    <property type="match status" value="1"/>
</dbReference>
<dbReference type="Pfam" id="PF01381">
    <property type="entry name" value="HTH_3"/>
    <property type="match status" value="1"/>
</dbReference>
<keyword evidence="3" id="KW-0804">Transcription</keyword>
<organism evidence="5 6">
    <name type="scientific">Haemophilus influenzae</name>
    <dbReference type="NCBI Taxonomy" id="727"/>
    <lineage>
        <taxon>Bacteria</taxon>
        <taxon>Pseudomonadati</taxon>
        <taxon>Pseudomonadota</taxon>
        <taxon>Gammaproteobacteria</taxon>
        <taxon>Pasteurellales</taxon>
        <taxon>Pasteurellaceae</taxon>
        <taxon>Haemophilus</taxon>
    </lineage>
</organism>
<dbReference type="SUPFAM" id="SSF51306">
    <property type="entry name" value="LexA/Signal peptidase"/>
    <property type="match status" value="1"/>
</dbReference>
<dbReference type="SUPFAM" id="SSF47413">
    <property type="entry name" value="lambda repressor-like DNA-binding domains"/>
    <property type="match status" value="1"/>
</dbReference>
<dbReference type="PROSITE" id="PS50943">
    <property type="entry name" value="HTH_CROC1"/>
    <property type="match status" value="1"/>
</dbReference>
<dbReference type="PANTHER" id="PTHR40661:SF3">
    <property type="entry name" value="FELS-1 PROPHAGE TRANSCRIPTIONAL REGULATOR"/>
    <property type="match status" value="1"/>
</dbReference>
<dbReference type="AlphaFoldDB" id="A0A2S9RSK4"/>
<evidence type="ECO:0000256" key="1">
    <source>
        <dbReference type="ARBA" id="ARBA00023015"/>
    </source>
</evidence>
<evidence type="ECO:0000259" key="4">
    <source>
        <dbReference type="PROSITE" id="PS50943"/>
    </source>
</evidence>
<evidence type="ECO:0000313" key="6">
    <source>
        <dbReference type="Proteomes" id="UP000238532"/>
    </source>
</evidence>
<dbReference type="Pfam" id="PF00717">
    <property type="entry name" value="Peptidase_S24"/>
    <property type="match status" value="1"/>
</dbReference>
<dbReference type="InterPro" id="IPR039418">
    <property type="entry name" value="LexA-like"/>
</dbReference>
<name>A0A2S9RSK4_HAEIF</name>
<dbReference type="EMBL" id="NEBY01000035">
    <property type="protein sequence ID" value="PRJ67189.1"/>
    <property type="molecule type" value="Genomic_DNA"/>
</dbReference>
<protein>
    <submittedName>
        <fullName evidence="5">HTH-type transcriptional regulator PrtR</fullName>
    </submittedName>
</protein>
<proteinExistence type="predicted"/>
<reference evidence="5 6" key="1">
    <citation type="submission" date="2017-04" db="EMBL/GenBank/DDBJ databases">
        <title>Haemophilus influenzae in COPD genome sequencing project.</title>
        <authorList>
            <person name="Murphy T.F."/>
            <person name="Kong Y."/>
            <person name="Nadendla S."/>
            <person name="Tettelin H."/>
            <person name="Pettigrew M."/>
        </authorList>
    </citation>
    <scope>NUCLEOTIDE SEQUENCE [LARGE SCALE GENOMIC DNA]</scope>
    <source>
        <strain evidence="5 6">56P127H1</strain>
    </source>
</reference>
<dbReference type="GO" id="GO:0003677">
    <property type="term" value="F:DNA binding"/>
    <property type="evidence" value="ECO:0007669"/>
    <property type="project" value="UniProtKB-KW"/>
</dbReference>
<feature type="domain" description="HTH cro/C1-type" evidence="4">
    <location>
        <begin position="8"/>
        <end position="61"/>
    </location>
</feature>